<feature type="compositionally biased region" description="Polar residues" evidence="1">
    <location>
        <begin position="64"/>
        <end position="74"/>
    </location>
</feature>
<evidence type="ECO:0000256" key="1">
    <source>
        <dbReference type="SAM" id="MobiDB-lite"/>
    </source>
</evidence>
<organism evidence="2 3">
    <name type="scientific">Sphaerobolus stellatus (strain SS14)</name>
    <dbReference type="NCBI Taxonomy" id="990650"/>
    <lineage>
        <taxon>Eukaryota</taxon>
        <taxon>Fungi</taxon>
        <taxon>Dikarya</taxon>
        <taxon>Basidiomycota</taxon>
        <taxon>Agaricomycotina</taxon>
        <taxon>Agaricomycetes</taxon>
        <taxon>Phallomycetidae</taxon>
        <taxon>Geastrales</taxon>
        <taxon>Sphaerobolaceae</taxon>
        <taxon>Sphaerobolus</taxon>
    </lineage>
</organism>
<dbReference type="EMBL" id="KN837112">
    <property type="protein sequence ID" value="KIJ45392.1"/>
    <property type="molecule type" value="Genomic_DNA"/>
</dbReference>
<dbReference type="HOGENOM" id="CLU_1994064_0_0_1"/>
<accession>A0A0C9VSD9</accession>
<feature type="region of interest" description="Disordered" evidence="1">
    <location>
        <begin position="50"/>
        <end position="74"/>
    </location>
</feature>
<proteinExistence type="predicted"/>
<protein>
    <submittedName>
        <fullName evidence="2">Uncharacterized protein</fullName>
    </submittedName>
</protein>
<sequence length="125" mass="13520">MSTKQLDTTLDQISTEIESFLETKATVEELDEESITLFFKDIKSTSTLFSKAESDSDKEETNPNRHSATANLGSTLGPPVMSNCFTGISVSSLNKAFQVDFPFGIISDTITGYELGVKAASGKHT</sequence>
<gene>
    <name evidence="2" type="ORF">M422DRAFT_46829</name>
</gene>
<evidence type="ECO:0000313" key="2">
    <source>
        <dbReference type="EMBL" id="KIJ45392.1"/>
    </source>
</evidence>
<dbReference type="Proteomes" id="UP000054279">
    <property type="component" value="Unassembled WGS sequence"/>
</dbReference>
<reference evidence="2 3" key="1">
    <citation type="submission" date="2014-06" db="EMBL/GenBank/DDBJ databases">
        <title>Evolutionary Origins and Diversification of the Mycorrhizal Mutualists.</title>
        <authorList>
            <consortium name="DOE Joint Genome Institute"/>
            <consortium name="Mycorrhizal Genomics Consortium"/>
            <person name="Kohler A."/>
            <person name="Kuo A."/>
            <person name="Nagy L.G."/>
            <person name="Floudas D."/>
            <person name="Copeland A."/>
            <person name="Barry K.W."/>
            <person name="Cichocki N."/>
            <person name="Veneault-Fourrey C."/>
            <person name="LaButti K."/>
            <person name="Lindquist E.A."/>
            <person name="Lipzen A."/>
            <person name="Lundell T."/>
            <person name="Morin E."/>
            <person name="Murat C."/>
            <person name="Riley R."/>
            <person name="Ohm R."/>
            <person name="Sun H."/>
            <person name="Tunlid A."/>
            <person name="Henrissat B."/>
            <person name="Grigoriev I.V."/>
            <person name="Hibbett D.S."/>
            <person name="Martin F."/>
        </authorList>
    </citation>
    <scope>NUCLEOTIDE SEQUENCE [LARGE SCALE GENOMIC DNA]</scope>
    <source>
        <strain evidence="2 3">SS14</strain>
    </source>
</reference>
<evidence type="ECO:0000313" key="3">
    <source>
        <dbReference type="Proteomes" id="UP000054279"/>
    </source>
</evidence>
<keyword evidence="3" id="KW-1185">Reference proteome</keyword>
<name>A0A0C9VSD9_SPHS4</name>
<feature type="compositionally biased region" description="Basic and acidic residues" evidence="1">
    <location>
        <begin position="52"/>
        <end position="63"/>
    </location>
</feature>
<dbReference type="AlphaFoldDB" id="A0A0C9VSD9"/>